<dbReference type="Proteomes" id="UP001501207">
    <property type="component" value="Unassembled WGS sequence"/>
</dbReference>
<organism evidence="7 8">
    <name type="scientific">Compostibacter hankyongensis</name>
    <dbReference type="NCBI Taxonomy" id="1007089"/>
    <lineage>
        <taxon>Bacteria</taxon>
        <taxon>Pseudomonadati</taxon>
        <taxon>Bacteroidota</taxon>
        <taxon>Chitinophagia</taxon>
        <taxon>Chitinophagales</taxon>
        <taxon>Chitinophagaceae</taxon>
        <taxon>Compostibacter</taxon>
    </lineage>
</organism>
<name>A0ABP8FCQ3_9BACT</name>
<dbReference type="InterPro" id="IPR012334">
    <property type="entry name" value="Pectin_lyas_fold"/>
</dbReference>
<dbReference type="RefSeq" id="WP_344973619.1">
    <property type="nucleotide sequence ID" value="NZ_BAABFN010000001.1"/>
</dbReference>
<gene>
    <name evidence="7" type="ORF">GCM10023143_01000</name>
</gene>
<evidence type="ECO:0000313" key="7">
    <source>
        <dbReference type="EMBL" id="GAA4300241.1"/>
    </source>
</evidence>
<evidence type="ECO:0000256" key="1">
    <source>
        <dbReference type="ARBA" id="ARBA00008834"/>
    </source>
</evidence>
<dbReference type="InterPro" id="IPR000743">
    <property type="entry name" value="Glyco_hydro_28"/>
</dbReference>
<dbReference type="PROSITE" id="PS51257">
    <property type="entry name" value="PROKAR_LIPOPROTEIN"/>
    <property type="match status" value="1"/>
</dbReference>
<protein>
    <submittedName>
        <fullName evidence="7">Uncharacterized protein</fullName>
    </submittedName>
</protein>
<evidence type="ECO:0000256" key="2">
    <source>
        <dbReference type="ARBA" id="ARBA00022801"/>
    </source>
</evidence>
<dbReference type="Pfam" id="PF00295">
    <property type="entry name" value="Glyco_hydro_28"/>
    <property type="match status" value="1"/>
</dbReference>
<keyword evidence="2 4" id="KW-0378">Hydrolase</keyword>
<sequence>MRKAISLKYLVLLALVLAGCLSPHPLATRQNREITPNDFKGTDTQRILQAVKAASGTTHLIRIPAGNANGTRVWMIDSAILLPSDMTVILDNCTLQLSDPSRDNMFRSDNVGIGIVHPAWNKNIRIIGIGSVTLKGAANPRATGDGARKLSLDPEAEQQKGNWRVSYGSDAGKEGRKQTGDWRNIMILMAYVDGFELRNISIENAHAWSVSFERTRNAELTDIRIHNSEYVEVNGRRLMTSNKDGIDLRQGCKHFRLERITGVTGDDFIALSNLGSSTPALGPAGSLRSTMVTPAAWSGPEDDIEQIFIRNISCGNRYRGIAIRASGAAAIHHVFIDGLNFSAVENRGEALLLGGKGYGRMSERGKISDIYAMNVMGNGFSLARIEAPVRDCYFMNGMYYGNGQTPVLYTIGRDSTENVSQVNWLKVSR</sequence>
<evidence type="ECO:0000256" key="3">
    <source>
        <dbReference type="ARBA" id="ARBA00023295"/>
    </source>
</evidence>
<proteinExistence type="inferred from homology"/>
<reference evidence="8" key="1">
    <citation type="journal article" date="2019" name="Int. J. Syst. Evol. Microbiol.">
        <title>The Global Catalogue of Microorganisms (GCM) 10K type strain sequencing project: providing services to taxonomists for standard genome sequencing and annotation.</title>
        <authorList>
            <consortium name="The Broad Institute Genomics Platform"/>
            <consortium name="The Broad Institute Genome Sequencing Center for Infectious Disease"/>
            <person name="Wu L."/>
            <person name="Ma J."/>
        </authorList>
    </citation>
    <scope>NUCLEOTIDE SEQUENCE [LARGE SCALE GENOMIC DNA]</scope>
    <source>
        <strain evidence="8">JCM 17664</strain>
    </source>
</reference>
<dbReference type="InterPro" id="IPR011050">
    <property type="entry name" value="Pectin_lyase_fold/virulence"/>
</dbReference>
<feature type="signal peptide" evidence="6">
    <location>
        <begin position="1"/>
        <end position="27"/>
    </location>
</feature>
<evidence type="ECO:0000313" key="8">
    <source>
        <dbReference type="Proteomes" id="UP001501207"/>
    </source>
</evidence>
<feature type="chain" id="PRO_5045518106" evidence="6">
    <location>
        <begin position="28"/>
        <end position="429"/>
    </location>
</feature>
<comment type="caution">
    <text evidence="7">The sequence shown here is derived from an EMBL/GenBank/DDBJ whole genome shotgun (WGS) entry which is preliminary data.</text>
</comment>
<feature type="region of interest" description="Disordered" evidence="5">
    <location>
        <begin position="155"/>
        <end position="176"/>
    </location>
</feature>
<keyword evidence="6" id="KW-0732">Signal</keyword>
<keyword evidence="8" id="KW-1185">Reference proteome</keyword>
<evidence type="ECO:0000256" key="6">
    <source>
        <dbReference type="SAM" id="SignalP"/>
    </source>
</evidence>
<dbReference type="Gene3D" id="2.160.20.10">
    <property type="entry name" value="Single-stranded right-handed beta-helix, Pectin lyase-like"/>
    <property type="match status" value="1"/>
</dbReference>
<comment type="similarity">
    <text evidence="1 4">Belongs to the glycosyl hydrolase 28 family.</text>
</comment>
<dbReference type="EMBL" id="BAABFN010000001">
    <property type="protein sequence ID" value="GAA4300241.1"/>
    <property type="molecule type" value="Genomic_DNA"/>
</dbReference>
<evidence type="ECO:0000256" key="5">
    <source>
        <dbReference type="SAM" id="MobiDB-lite"/>
    </source>
</evidence>
<evidence type="ECO:0000256" key="4">
    <source>
        <dbReference type="RuleBase" id="RU361169"/>
    </source>
</evidence>
<keyword evidence="3 4" id="KW-0326">Glycosidase</keyword>
<accession>A0ABP8FCQ3</accession>
<dbReference type="SUPFAM" id="SSF51126">
    <property type="entry name" value="Pectin lyase-like"/>
    <property type="match status" value="1"/>
</dbReference>